<dbReference type="EMBL" id="CM042016">
    <property type="protein sequence ID" value="KAI3700190.1"/>
    <property type="molecule type" value="Genomic_DNA"/>
</dbReference>
<comment type="caution">
    <text evidence="1">The sequence shown here is derived from an EMBL/GenBank/DDBJ whole genome shotgun (WGS) entry which is preliminary data.</text>
</comment>
<protein>
    <submittedName>
        <fullName evidence="1">Uncharacterized protein</fullName>
    </submittedName>
</protein>
<keyword evidence="2" id="KW-1185">Reference proteome</keyword>
<sequence>MNEGDDDIAREALKRRKSTASKPKNLLTNLPLNPTAFSSNPSTIHQLEERFYFSDNVLPYFETGIPLSKQRLHQLPHADNVVIAFPDDGAWKRFHKQLDHFAMVR</sequence>
<proteinExistence type="predicted"/>
<gene>
    <name evidence="1" type="ORF">L2E82_44811</name>
</gene>
<reference evidence="1 2" key="2">
    <citation type="journal article" date="2022" name="Mol. Ecol. Resour.">
        <title>The genomes of chicory, endive, great burdock and yacon provide insights into Asteraceae paleo-polyploidization history and plant inulin production.</title>
        <authorList>
            <person name="Fan W."/>
            <person name="Wang S."/>
            <person name="Wang H."/>
            <person name="Wang A."/>
            <person name="Jiang F."/>
            <person name="Liu H."/>
            <person name="Zhao H."/>
            <person name="Xu D."/>
            <person name="Zhang Y."/>
        </authorList>
    </citation>
    <scope>NUCLEOTIDE SEQUENCE [LARGE SCALE GENOMIC DNA]</scope>
    <source>
        <strain evidence="2">cv. Punajuju</strain>
        <tissue evidence="1">Leaves</tissue>
    </source>
</reference>
<evidence type="ECO:0000313" key="1">
    <source>
        <dbReference type="EMBL" id="KAI3700190.1"/>
    </source>
</evidence>
<organism evidence="1 2">
    <name type="scientific">Cichorium intybus</name>
    <name type="common">Chicory</name>
    <dbReference type="NCBI Taxonomy" id="13427"/>
    <lineage>
        <taxon>Eukaryota</taxon>
        <taxon>Viridiplantae</taxon>
        <taxon>Streptophyta</taxon>
        <taxon>Embryophyta</taxon>
        <taxon>Tracheophyta</taxon>
        <taxon>Spermatophyta</taxon>
        <taxon>Magnoliopsida</taxon>
        <taxon>eudicotyledons</taxon>
        <taxon>Gunneridae</taxon>
        <taxon>Pentapetalae</taxon>
        <taxon>asterids</taxon>
        <taxon>campanulids</taxon>
        <taxon>Asterales</taxon>
        <taxon>Asteraceae</taxon>
        <taxon>Cichorioideae</taxon>
        <taxon>Cichorieae</taxon>
        <taxon>Cichoriinae</taxon>
        <taxon>Cichorium</taxon>
    </lineage>
</organism>
<reference evidence="2" key="1">
    <citation type="journal article" date="2022" name="Mol. Ecol. Resour.">
        <title>The genomes of chicory, endive, great burdock and yacon provide insights into Asteraceae palaeo-polyploidization history and plant inulin production.</title>
        <authorList>
            <person name="Fan W."/>
            <person name="Wang S."/>
            <person name="Wang H."/>
            <person name="Wang A."/>
            <person name="Jiang F."/>
            <person name="Liu H."/>
            <person name="Zhao H."/>
            <person name="Xu D."/>
            <person name="Zhang Y."/>
        </authorList>
    </citation>
    <scope>NUCLEOTIDE SEQUENCE [LARGE SCALE GENOMIC DNA]</scope>
    <source>
        <strain evidence="2">cv. Punajuju</strain>
    </source>
</reference>
<evidence type="ECO:0000313" key="2">
    <source>
        <dbReference type="Proteomes" id="UP001055811"/>
    </source>
</evidence>
<dbReference type="Proteomes" id="UP001055811">
    <property type="component" value="Linkage Group LG08"/>
</dbReference>
<name>A0ACB8ZRA1_CICIN</name>
<accession>A0ACB8ZRA1</accession>